<protein>
    <submittedName>
        <fullName evidence="1">Uncharacterized protein</fullName>
    </submittedName>
</protein>
<reference evidence="1" key="1">
    <citation type="journal article" date="2021" name="Proc. Natl. Acad. Sci. U.S.A.">
        <title>A Catalog of Tens of Thousands of Viruses from Human Metagenomes Reveals Hidden Associations with Chronic Diseases.</title>
        <authorList>
            <person name="Tisza M.J."/>
            <person name="Buck C.B."/>
        </authorList>
    </citation>
    <scope>NUCLEOTIDE SEQUENCE</scope>
    <source>
        <strain evidence="1">CtOCb13</strain>
    </source>
</reference>
<dbReference type="EMBL" id="BK015555">
    <property type="protein sequence ID" value="DAE12710.1"/>
    <property type="molecule type" value="Genomic_DNA"/>
</dbReference>
<organism evidence="1">
    <name type="scientific">Siphoviridae sp. ctOCb13</name>
    <dbReference type="NCBI Taxonomy" id="2825477"/>
    <lineage>
        <taxon>Viruses</taxon>
        <taxon>Duplodnaviria</taxon>
        <taxon>Heunggongvirae</taxon>
        <taxon>Uroviricota</taxon>
        <taxon>Caudoviricetes</taxon>
    </lineage>
</organism>
<evidence type="ECO:0000313" key="1">
    <source>
        <dbReference type="EMBL" id="DAE12710.1"/>
    </source>
</evidence>
<proteinExistence type="predicted"/>
<sequence>MNLFYLHCFKMTMTQAKSVESLPFASWFTTNHAL</sequence>
<name>A0A8S5Q066_9CAUD</name>
<accession>A0A8S5Q066</accession>